<feature type="domain" description="DEPDC5 C-terminal" evidence="2">
    <location>
        <begin position="170"/>
        <end position="361"/>
    </location>
</feature>
<accession>X6MFE9</accession>
<dbReference type="GO" id="GO:1904262">
    <property type="term" value="P:negative regulation of TORC1 signaling"/>
    <property type="evidence" value="ECO:0007669"/>
    <property type="project" value="TreeGrafter"/>
</dbReference>
<comment type="caution">
    <text evidence="3">The sequence shown here is derived from an EMBL/GenBank/DDBJ whole genome shotgun (WGS) entry which is preliminary data.</text>
</comment>
<dbReference type="GO" id="GO:1990130">
    <property type="term" value="C:GATOR1 complex"/>
    <property type="evidence" value="ECO:0007669"/>
    <property type="project" value="TreeGrafter"/>
</dbReference>
<gene>
    <name evidence="3" type="ORF">RFI_24745</name>
</gene>
<evidence type="ECO:0000259" key="2">
    <source>
        <dbReference type="Pfam" id="PF19418"/>
    </source>
</evidence>
<dbReference type="AlphaFoldDB" id="X6MFE9"/>
<dbReference type="PANTHER" id="PTHR13179:SF8">
    <property type="entry name" value="GATOR COMPLEX PROTEIN DEPDC5"/>
    <property type="match status" value="1"/>
</dbReference>
<dbReference type="Pfam" id="PF19418">
    <property type="entry name" value="DEPDC5_CTD"/>
    <property type="match status" value="1"/>
</dbReference>
<organism evidence="3 4">
    <name type="scientific">Reticulomyxa filosa</name>
    <dbReference type="NCBI Taxonomy" id="46433"/>
    <lineage>
        <taxon>Eukaryota</taxon>
        <taxon>Sar</taxon>
        <taxon>Rhizaria</taxon>
        <taxon>Retaria</taxon>
        <taxon>Foraminifera</taxon>
        <taxon>Monothalamids</taxon>
        <taxon>Reticulomyxidae</taxon>
        <taxon>Reticulomyxa</taxon>
    </lineage>
</organism>
<evidence type="ECO:0000313" key="3">
    <source>
        <dbReference type="EMBL" id="ETO12629.1"/>
    </source>
</evidence>
<proteinExistence type="predicted"/>
<reference evidence="3 4" key="1">
    <citation type="journal article" date="2013" name="Curr. Biol.">
        <title>The Genome of the Foraminiferan Reticulomyxa filosa.</title>
        <authorList>
            <person name="Glockner G."/>
            <person name="Hulsmann N."/>
            <person name="Schleicher M."/>
            <person name="Noegel A.A."/>
            <person name="Eichinger L."/>
            <person name="Gallinger C."/>
            <person name="Pawlowski J."/>
            <person name="Sierra R."/>
            <person name="Euteneuer U."/>
            <person name="Pillet L."/>
            <person name="Moustafa A."/>
            <person name="Platzer M."/>
            <person name="Groth M."/>
            <person name="Szafranski K."/>
            <person name="Schliwa M."/>
        </authorList>
    </citation>
    <scope>NUCLEOTIDE SEQUENCE [LARGE SCALE GENOMIC DNA]</scope>
</reference>
<feature type="region of interest" description="Disordered" evidence="1">
    <location>
        <begin position="99"/>
        <end position="124"/>
    </location>
</feature>
<sequence>MLLRNKKKKEIEKLLTINNWNETKAFQCRNILHFGDDVSTTLFDSTTRLYATPVFPASSTVPSALSSSSSSTSLMYPQFSGAERKQGPSIFNFDTTRKETMPGNMNANTSPIINDNDDPRNPEEELYQSKESLGFEDGTNGQRKYLTSSHLHNQKKRLRIPLNSDNDSDNTWKDRNTYLVLTYDQEFDAHTVFHLEIYWLIATGSQISEWVNRAQKLAKQSDLRFMQIPSHQPDKIGDPFTSTLDISYNTLMNERIGTSNITETNSNVKTIPFFVSLLAQQALLYRFGFVLDTKHSHLLKHYLHPSGCAFVRCRADGFTWVPNTLKHKQYNALKKESVRLFRAFKNYVRGLLWSYDILMQMVESACSTKKSYQVDETKPNKCLNFSYKLKNANVIFASKINKFSV</sequence>
<keyword evidence="4" id="KW-1185">Reference proteome</keyword>
<dbReference type="GO" id="GO:0010508">
    <property type="term" value="P:positive regulation of autophagy"/>
    <property type="evidence" value="ECO:0007669"/>
    <property type="project" value="TreeGrafter"/>
</dbReference>
<name>X6MFE9_RETFI</name>
<dbReference type="GO" id="GO:0005096">
    <property type="term" value="F:GTPase activator activity"/>
    <property type="evidence" value="ECO:0007669"/>
    <property type="project" value="InterPro"/>
</dbReference>
<dbReference type="InterPro" id="IPR027244">
    <property type="entry name" value="IML1"/>
</dbReference>
<dbReference type="Proteomes" id="UP000023152">
    <property type="component" value="Unassembled WGS sequence"/>
</dbReference>
<feature type="compositionally biased region" description="Polar residues" evidence="1">
    <location>
        <begin position="103"/>
        <end position="113"/>
    </location>
</feature>
<protein>
    <recommendedName>
        <fullName evidence="2">DEPDC5 C-terminal domain-containing protein</fullName>
    </recommendedName>
</protein>
<dbReference type="EMBL" id="ASPP01021243">
    <property type="protein sequence ID" value="ETO12629.1"/>
    <property type="molecule type" value="Genomic_DNA"/>
</dbReference>
<evidence type="ECO:0000313" key="4">
    <source>
        <dbReference type="Proteomes" id="UP000023152"/>
    </source>
</evidence>
<dbReference type="PANTHER" id="PTHR13179">
    <property type="entry name" value="DEP DOMAIN CONTAINING PROTEIN 5"/>
    <property type="match status" value="1"/>
</dbReference>
<evidence type="ECO:0000256" key="1">
    <source>
        <dbReference type="SAM" id="MobiDB-lite"/>
    </source>
</evidence>
<dbReference type="InterPro" id="IPR045838">
    <property type="entry name" value="DEPDC5_CTD"/>
</dbReference>